<reference evidence="2" key="2">
    <citation type="submission" date="2020-11" db="EMBL/GenBank/DDBJ databases">
        <authorList>
            <person name="McCartney M.A."/>
            <person name="Auch B."/>
            <person name="Kono T."/>
            <person name="Mallez S."/>
            <person name="Becker A."/>
            <person name="Gohl D.M."/>
            <person name="Silverstein K.A.T."/>
            <person name="Koren S."/>
            <person name="Bechman K.B."/>
            <person name="Herman A."/>
            <person name="Abrahante J.E."/>
            <person name="Garbe J."/>
        </authorList>
    </citation>
    <scope>NUCLEOTIDE SEQUENCE</scope>
    <source>
        <strain evidence="2">Duluth1</strain>
        <tissue evidence="2">Whole animal</tissue>
    </source>
</reference>
<dbReference type="Proteomes" id="UP000828390">
    <property type="component" value="Unassembled WGS sequence"/>
</dbReference>
<reference evidence="2" key="1">
    <citation type="journal article" date="2019" name="bioRxiv">
        <title>The Genome of the Zebra Mussel, Dreissena polymorpha: A Resource for Invasive Species Research.</title>
        <authorList>
            <person name="McCartney M.A."/>
            <person name="Auch B."/>
            <person name="Kono T."/>
            <person name="Mallez S."/>
            <person name="Zhang Y."/>
            <person name="Obille A."/>
            <person name="Becker A."/>
            <person name="Abrahante J.E."/>
            <person name="Garbe J."/>
            <person name="Badalamenti J.P."/>
            <person name="Herman A."/>
            <person name="Mangelson H."/>
            <person name="Liachko I."/>
            <person name="Sullivan S."/>
            <person name="Sone E.D."/>
            <person name="Koren S."/>
            <person name="Silverstein K.A.T."/>
            <person name="Beckman K.B."/>
            <person name="Gohl D.M."/>
        </authorList>
    </citation>
    <scope>NUCLEOTIDE SEQUENCE</scope>
    <source>
        <strain evidence="2">Duluth1</strain>
        <tissue evidence="2">Whole animal</tissue>
    </source>
</reference>
<feature type="region of interest" description="Disordered" evidence="1">
    <location>
        <begin position="146"/>
        <end position="173"/>
    </location>
</feature>
<organism evidence="2 3">
    <name type="scientific">Dreissena polymorpha</name>
    <name type="common">Zebra mussel</name>
    <name type="synonym">Mytilus polymorpha</name>
    <dbReference type="NCBI Taxonomy" id="45954"/>
    <lineage>
        <taxon>Eukaryota</taxon>
        <taxon>Metazoa</taxon>
        <taxon>Spiralia</taxon>
        <taxon>Lophotrochozoa</taxon>
        <taxon>Mollusca</taxon>
        <taxon>Bivalvia</taxon>
        <taxon>Autobranchia</taxon>
        <taxon>Heteroconchia</taxon>
        <taxon>Euheterodonta</taxon>
        <taxon>Imparidentia</taxon>
        <taxon>Neoheterodontei</taxon>
        <taxon>Myida</taxon>
        <taxon>Dreissenoidea</taxon>
        <taxon>Dreissenidae</taxon>
        <taxon>Dreissena</taxon>
    </lineage>
</organism>
<feature type="compositionally biased region" description="Polar residues" evidence="1">
    <location>
        <begin position="531"/>
        <end position="540"/>
    </location>
</feature>
<evidence type="ECO:0000313" key="3">
    <source>
        <dbReference type="Proteomes" id="UP000828390"/>
    </source>
</evidence>
<feature type="region of interest" description="Disordered" evidence="1">
    <location>
        <begin position="316"/>
        <end position="344"/>
    </location>
</feature>
<comment type="caution">
    <text evidence="2">The sequence shown here is derived from an EMBL/GenBank/DDBJ whole genome shotgun (WGS) entry which is preliminary data.</text>
</comment>
<accession>A0A9D4LVI2</accession>
<proteinExistence type="predicted"/>
<feature type="region of interest" description="Disordered" evidence="1">
    <location>
        <begin position="522"/>
        <end position="560"/>
    </location>
</feature>
<sequence length="787" mass="87462">MPRKRKRGSLTVKRKYHYITSEQPKEENHVASEPLVNIKATTDSSTQSESENVQFTSDHSYAIDEDSTYELDSFQETKNDKPEADAVILKANFPFYLLLTLLCEEASLLPTQATTKEEHVSPGKNLQAYESGELSVNGLLRKCNPGLQADDESPSIPKAESQGKKSSGADNVPSMLIKHDDLGVEESLEAEELIVAGTSLRGFTIDEGLVQVTHELFGNASNAVLLNRQKNDFFSSSVGISQVTSFKYFGGLLSTDYRLFKSIVVSILLYDCKTWTLHADTERRMQTFHNKCLRRLLRISFTEQKTIKRLTRESNYSWPTRAPTGDRQTTKGSRRGQNSPTPGNHVIQLIGTIFELNSHIKETNVLTKLHENWAKNVTSRVFTCFHYIHIEKNAPPTGSLVFSPIWTIFEVVQDINKTYVLTNFHENWAKIVTSRVFTSFTLDRDFIGTKLLTKFHEDWTINVASSVYEQMWTDGRTNDGQRPVTKAHLSNQVKTQLNNTSALKMIVDGFLLQDFRNPGVCGSSPVEADSSDSNDMNQLENDPMSANKPSHMPSLPSHRPSLSGATLSAKVKLYVASSGTTLSAKTSLLIGPLSYVWPSGATLSAKVKLYVASSGTTLLAKTSLLTRPLKLSYTSLLTGPSGATMTSLLIGPVESGATLSAKVKLYVASSVATLSAKVKLYVASAQFTFSQAQFIKLYVASAQFTFSQAQFIKLYVASSVILPKLGKLIGTNVLTKFHEDWTVLFQPYLLVHIIRKHIQIKFHKLRIFDLKCEKTALPLGGHVFLNE</sequence>
<gene>
    <name evidence="2" type="ORF">DPMN_028894</name>
</gene>
<feature type="compositionally biased region" description="Polar residues" evidence="1">
    <location>
        <begin position="40"/>
        <end position="59"/>
    </location>
</feature>
<feature type="region of interest" description="Disordered" evidence="1">
    <location>
        <begin position="40"/>
        <end position="61"/>
    </location>
</feature>
<feature type="compositionally biased region" description="Polar residues" evidence="1">
    <location>
        <begin position="326"/>
        <end position="342"/>
    </location>
</feature>
<dbReference type="EMBL" id="JAIWYP010000002">
    <property type="protein sequence ID" value="KAH3865850.1"/>
    <property type="molecule type" value="Genomic_DNA"/>
</dbReference>
<evidence type="ECO:0000256" key="1">
    <source>
        <dbReference type="SAM" id="MobiDB-lite"/>
    </source>
</evidence>
<protein>
    <submittedName>
        <fullName evidence="2">Uncharacterized protein</fullName>
    </submittedName>
</protein>
<dbReference type="AlphaFoldDB" id="A0A9D4LVI2"/>
<keyword evidence="3" id="KW-1185">Reference proteome</keyword>
<evidence type="ECO:0000313" key="2">
    <source>
        <dbReference type="EMBL" id="KAH3865850.1"/>
    </source>
</evidence>
<name>A0A9D4LVI2_DREPO</name>